<protein>
    <recommendedName>
        <fullName evidence="4">Tryptophan synthase alpha chain</fullName>
    </recommendedName>
</protein>
<proteinExistence type="predicted"/>
<reference evidence="2 3" key="1">
    <citation type="submission" date="2023-04" db="EMBL/GenBank/DDBJ databases">
        <title>The genome sequence of Polyangium sorediatum DSM14670.</title>
        <authorList>
            <person name="Zhang X."/>
        </authorList>
    </citation>
    <scope>NUCLEOTIDE SEQUENCE [LARGE SCALE GENOMIC DNA]</scope>
    <source>
        <strain evidence="2 3">DSM 14670</strain>
    </source>
</reference>
<keyword evidence="3" id="KW-1185">Reference proteome</keyword>
<accession>A0ABT6P6U2</accession>
<comment type="caution">
    <text evidence="2">The sequence shown here is derived from an EMBL/GenBank/DDBJ whole genome shotgun (WGS) entry which is preliminary data.</text>
</comment>
<dbReference type="Proteomes" id="UP001160301">
    <property type="component" value="Unassembled WGS sequence"/>
</dbReference>
<gene>
    <name evidence="2" type="ORF">QHF89_42660</name>
</gene>
<dbReference type="EMBL" id="JARZHI010000077">
    <property type="protein sequence ID" value="MDI1436283.1"/>
    <property type="molecule type" value="Genomic_DNA"/>
</dbReference>
<feature type="region of interest" description="Disordered" evidence="1">
    <location>
        <begin position="27"/>
        <end position="50"/>
    </location>
</feature>
<sequence>MTATLLSALGLTYLGCTQDFNQFEPSGGTGGLGGGASSSSTGGTGGVGGVGGMGGGGMGGGGTGGMGGMPCQSPDDCLADTACRDWSCVNGMCEADDAPQGTDLPDPMNGDCKALACDGMGGESVIDDDDDTPPGDGNPCTTSACVSGLPMQISDPPGDMCSGGVCNGSGTCVECVEDNHCTGGDVCSQNTCVECVTDADCNNGVCNENTCVACLADNDCMGTNPTCLPDNTCISCSDGEMNGDETGIDCGGAKCGKCDAAACGANAECESNFCVDGVCCATACTGTCQACNVMGNVGTCSPVPANQDDTNGMTPCMGNKACDGAGVCKGESGAPCTNNNECLNNMCTGGANKTCAP</sequence>
<evidence type="ECO:0000313" key="2">
    <source>
        <dbReference type="EMBL" id="MDI1436283.1"/>
    </source>
</evidence>
<name>A0ABT6P6U2_9BACT</name>
<evidence type="ECO:0000256" key="1">
    <source>
        <dbReference type="SAM" id="MobiDB-lite"/>
    </source>
</evidence>
<organism evidence="2 3">
    <name type="scientific">Polyangium sorediatum</name>
    <dbReference type="NCBI Taxonomy" id="889274"/>
    <lineage>
        <taxon>Bacteria</taxon>
        <taxon>Pseudomonadati</taxon>
        <taxon>Myxococcota</taxon>
        <taxon>Polyangia</taxon>
        <taxon>Polyangiales</taxon>
        <taxon>Polyangiaceae</taxon>
        <taxon>Polyangium</taxon>
    </lineage>
</organism>
<evidence type="ECO:0008006" key="4">
    <source>
        <dbReference type="Google" id="ProtNLM"/>
    </source>
</evidence>
<evidence type="ECO:0000313" key="3">
    <source>
        <dbReference type="Proteomes" id="UP001160301"/>
    </source>
</evidence>